<sequence>MLKCYPFFLSLIINVRFLPSTPIFNVRIPCLILYFKNLKRIPASTPVFYNKNGSVRKPLGRKKAYNPESLIRIFFEARLFYLNFYYKRYVYVRPCTKYPTHGIKACVAKQGDTNTNSFKIFIFGYLFFAGTVNGLVHMRLDKFYGQQNPTSLCYLPDDNSSSLSTSNSSSESTIEYRRLSPNGIAEIYANIFILVFLANSFFILVRVGAKAMLSDQFIVHD</sequence>
<dbReference type="AlphaFoldDB" id="A0A3M7Q9B0"/>
<keyword evidence="3" id="KW-1185">Reference proteome</keyword>
<name>A0A3M7Q9B0_BRAPC</name>
<proteinExistence type="predicted"/>
<comment type="caution">
    <text evidence="2">The sequence shown here is derived from an EMBL/GenBank/DDBJ whole genome shotgun (WGS) entry which is preliminary data.</text>
</comment>
<feature type="transmembrane region" description="Helical" evidence="1">
    <location>
        <begin position="118"/>
        <end position="136"/>
    </location>
</feature>
<reference evidence="2 3" key="1">
    <citation type="journal article" date="2018" name="Sci. Rep.">
        <title>Genomic signatures of local adaptation to the degree of environmental predictability in rotifers.</title>
        <authorList>
            <person name="Franch-Gras L."/>
            <person name="Hahn C."/>
            <person name="Garcia-Roger E.M."/>
            <person name="Carmona M.J."/>
            <person name="Serra M."/>
            <person name="Gomez A."/>
        </authorList>
    </citation>
    <scope>NUCLEOTIDE SEQUENCE [LARGE SCALE GENOMIC DNA]</scope>
    <source>
        <strain evidence="2">HYR1</strain>
    </source>
</reference>
<gene>
    <name evidence="2" type="ORF">BpHYR1_005526</name>
</gene>
<accession>A0A3M7Q9B0</accession>
<evidence type="ECO:0000313" key="3">
    <source>
        <dbReference type="Proteomes" id="UP000276133"/>
    </source>
</evidence>
<dbReference type="Proteomes" id="UP000276133">
    <property type="component" value="Unassembled WGS sequence"/>
</dbReference>
<protein>
    <submittedName>
        <fullName evidence="2">Uncharacterized protein</fullName>
    </submittedName>
</protein>
<dbReference type="EMBL" id="REGN01006951">
    <property type="protein sequence ID" value="RNA07744.1"/>
    <property type="molecule type" value="Genomic_DNA"/>
</dbReference>
<evidence type="ECO:0000256" key="1">
    <source>
        <dbReference type="SAM" id="Phobius"/>
    </source>
</evidence>
<evidence type="ECO:0000313" key="2">
    <source>
        <dbReference type="EMBL" id="RNA07744.1"/>
    </source>
</evidence>
<keyword evidence="1" id="KW-0812">Transmembrane</keyword>
<keyword evidence="1" id="KW-1133">Transmembrane helix</keyword>
<organism evidence="2 3">
    <name type="scientific">Brachionus plicatilis</name>
    <name type="common">Marine rotifer</name>
    <name type="synonym">Brachionus muelleri</name>
    <dbReference type="NCBI Taxonomy" id="10195"/>
    <lineage>
        <taxon>Eukaryota</taxon>
        <taxon>Metazoa</taxon>
        <taxon>Spiralia</taxon>
        <taxon>Gnathifera</taxon>
        <taxon>Rotifera</taxon>
        <taxon>Eurotatoria</taxon>
        <taxon>Monogononta</taxon>
        <taxon>Pseudotrocha</taxon>
        <taxon>Ploima</taxon>
        <taxon>Brachionidae</taxon>
        <taxon>Brachionus</taxon>
    </lineage>
</organism>
<feature type="transmembrane region" description="Helical" evidence="1">
    <location>
        <begin position="187"/>
        <end position="205"/>
    </location>
</feature>
<keyword evidence="1" id="KW-0472">Membrane</keyword>